<dbReference type="STRING" id="70415.A0A5S6Q0F3"/>
<dbReference type="CDD" id="cd23767">
    <property type="entry name" value="IQCD"/>
    <property type="match status" value="1"/>
</dbReference>
<keyword evidence="9" id="KW-1185">Reference proteome</keyword>
<evidence type="ECO:0000313" key="9">
    <source>
        <dbReference type="Proteomes" id="UP000046395"/>
    </source>
</evidence>
<dbReference type="InterPro" id="IPR000569">
    <property type="entry name" value="HECT_dom"/>
</dbReference>
<dbReference type="Pfam" id="PF00612">
    <property type="entry name" value="IQ"/>
    <property type="match status" value="1"/>
</dbReference>
<dbReference type="Gene3D" id="3.30.2160.10">
    <property type="entry name" value="Hect, E3 ligase catalytic domain"/>
    <property type="match status" value="1"/>
</dbReference>
<accession>A0A5S6Q0F3</accession>
<organism evidence="9 10">
    <name type="scientific">Trichuris muris</name>
    <name type="common">Mouse whipworm</name>
    <dbReference type="NCBI Taxonomy" id="70415"/>
    <lineage>
        <taxon>Eukaryota</taxon>
        <taxon>Metazoa</taxon>
        <taxon>Ecdysozoa</taxon>
        <taxon>Nematoda</taxon>
        <taxon>Enoplea</taxon>
        <taxon>Dorylaimia</taxon>
        <taxon>Trichinellida</taxon>
        <taxon>Trichuridae</taxon>
        <taxon>Trichuris</taxon>
    </lineage>
</organism>
<reference evidence="10" key="3">
    <citation type="submission" date="2019-12" db="UniProtKB">
        <authorList>
            <consortium name="WormBaseParasite"/>
        </authorList>
    </citation>
    <scope>IDENTIFICATION</scope>
</reference>
<name>A0A5S6Q0F3_TRIMR</name>
<dbReference type="Proteomes" id="UP000046395">
    <property type="component" value="Unassembled WGS sequence"/>
</dbReference>
<keyword evidence="4" id="KW-0808">Transferase</keyword>
<proteinExistence type="predicted"/>
<feature type="region of interest" description="Disordered" evidence="7">
    <location>
        <begin position="406"/>
        <end position="425"/>
    </location>
</feature>
<dbReference type="WBParaSite" id="TMUE_0000000698.2">
    <property type="protein sequence ID" value="TMUE_0000000698.2"/>
    <property type="gene ID" value="WBGene00296623"/>
</dbReference>
<dbReference type="PROSITE" id="PS50237">
    <property type="entry name" value="HECT"/>
    <property type="match status" value="1"/>
</dbReference>
<evidence type="ECO:0000256" key="5">
    <source>
        <dbReference type="ARBA" id="ARBA00022786"/>
    </source>
</evidence>
<dbReference type="InterPro" id="IPR000048">
    <property type="entry name" value="IQ_motif_EF-hand-BS"/>
</dbReference>
<dbReference type="SUPFAM" id="SSF56204">
    <property type="entry name" value="Hect, E3 ligase catalytic domain"/>
    <property type="match status" value="1"/>
</dbReference>
<evidence type="ECO:0000256" key="3">
    <source>
        <dbReference type="ARBA" id="ARBA00012485"/>
    </source>
</evidence>
<evidence type="ECO:0000256" key="7">
    <source>
        <dbReference type="SAM" id="MobiDB-lite"/>
    </source>
</evidence>
<feature type="active site" description="Glycyl thioester intermediate" evidence="6">
    <location>
        <position position="1016"/>
    </location>
</feature>
<dbReference type="AlphaFoldDB" id="A0A5S6Q0F3"/>
<dbReference type="FunFam" id="3.30.2160.10:FF:000002">
    <property type="entry name" value="Putative Ubiquitin-protein ligase E3C"/>
    <property type="match status" value="1"/>
</dbReference>
<dbReference type="Pfam" id="PF00632">
    <property type="entry name" value="HECT"/>
    <property type="match status" value="1"/>
</dbReference>
<dbReference type="Gene3D" id="3.90.1750.10">
    <property type="entry name" value="Hect, E3 ligase catalytic domains"/>
    <property type="match status" value="1"/>
</dbReference>
<evidence type="ECO:0000313" key="10">
    <source>
        <dbReference type="WBParaSite" id="TMUE_0000000698.1"/>
    </source>
</evidence>
<comment type="catalytic activity">
    <reaction evidence="1">
        <text>S-ubiquitinyl-[E2 ubiquitin-conjugating enzyme]-L-cysteine + [acceptor protein]-L-lysine = [E2 ubiquitin-conjugating enzyme]-L-cysteine + N(6)-ubiquitinyl-[acceptor protein]-L-lysine.</text>
        <dbReference type="EC" id="2.3.2.26"/>
    </reaction>
</comment>
<comment type="pathway">
    <text evidence="2">Protein modification; protein ubiquitination.</text>
</comment>
<dbReference type="WBParaSite" id="TMUE_0000000698.5">
    <property type="protein sequence ID" value="TMUE_0000000698.5"/>
    <property type="gene ID" value="WBGene00296623"/>
</dbReference>
<dbReference type="PANTHER" id="PTHR45700">
    <property type="entry name" value="UBIQUITIN-PROTEIN LIGASE E3C"/>
    <property type="match status" value="1"/>
</dbReference>
<dbReference type="InterPro" id="IPR035983">
    <property type="entry name" value="Hect_E3_ubiquitin_ligase"/>
</dbReference>
<dbReference type="WBParaSite" id="TMUE_0000000698.4">
    <property type="protein sequence ID" value="TMUE_0000000698.4"/>
    <property type="gene ID" value="WBGene00296623"/>
</dbReference>
<dbReference type="CDD" id="cd00078">
    <property type="entry name" value="HECTc"/>
    <property type="match status" value="1"/>
</dbReference>
<protein>
    <recommendedName>
        <fullName evidence="3">HECT-type E3 ubiquitin transferase</fullName>
        <ecNumber evidence="3">2.3.2.26</ecNumber>
    </recommendedName>
</protein>
<dbReference type="EC" id="2.3.2.26" evidence="3"/>
<dbReference type="PROSITE" id="PS50096">
    <property type="entry name" value="IQ"/>
    <property type="match status" value="1"/>
</dbReference>
<dbReference type="SMART" id="SM00119">
    <property type="entry name" value="HECTc"/>
    <property type="match status" value="1"/>
</dbReference>
<feature type="domain" description="HECT" evidence="8">
    <location>
        <begin position="708"/>
        <end position="1048"/>
    </location>
</feature>
<reference evidence="9" key="1">
    <citation type="submission" date="2013-11" db="EMBL/GenBank/DDBJ databases">
        <authorList>
            <person name="Aslett M."/>
        </authorList>
    </citation>
    <scope>NUCLEOTIDE SEQUENCE [LARGE SCALE GENOMIC DNA]</scope>
    <source>
        <strain evidence="9">Edinburgh</strain>
    </source>
</reference>
<dbReference type="PANTHER" id="PTHR45700:SF2">
    <property type="entry name" value="UBIQUITIN-PROTEIN LIGASE E3C"/>
    <property type="match status" value="1"/>
</dbReference>
<evidence type="ECO:0000259" key="8">
    <source>
        <dbReference type="PROSITE" id="PS50237"/>
    </source>
</evidence>
<dbReference type="SMART" id="SM00015">
    <property type="entry name" value="IQ"/>
    <property type="match status" value="1"/>
</dbReference>
<reference evidence="9" key="2">
    <citation type="submission" date="2014-03" db="EMBL/GenBank/DDBJ databases">
        <title>The whipworm genome and dual-species transcriptomics of an intimate host-pathogen interaction.</title>
        <authorList>
            <person name="Foth B.J."/>
            <person name="Tsai I.J."/>
            <person name="Reid A.J."/>
            <person name="Bancroft A.J."/>
            <person name="Nichol S."/>
            <person name="Tracey A."/>
            <person name="Holroyd N."/>
            <person name="Cotton J.A."/>
            <person name="Stanley E.J."/>
            <person name="Zarowiecki M."/>
            <person name="Liu J.Z."/>
            <person name="Huckvale T."/>
            <person name="Cooper P.J."/>
            <person name="Grencis R.K."/>
            <person name="Berriman M."/>
        </authorList>
    </citation>
    <scope>NUCLEOTIDE SEQUENCE [LARGE SCALE GENOMIC DNA]</scope>
    <source>
        <strain evidence="9">Edinburgh</strain>
    </source>
</reference>
<evidence type="ECO:0000256" key="2">
    <source>
        <dbReference type="ARBA" id="ARBA00004906"/>
    </source>
</evidence>
<dbReference type="GO" id="GO:0006511">
    <property type="term" value="P:ubiquitin-dependent protein catabolic process"/>
    <property type="evidence" value="ECO:0007669"/>
    <property type="project" value="TreeGrafter"/>
</dbReference>
<sequence>MSSHRVSISSFCFGRTGLTVPRHRDEHDFFTSKQDRFLRAAHVERYERWQNHCIRDAAIKIQSRWRGFLTRKQLAEHFRVEVRSLLNENTDCSLDELRIMVWKFLMYYRPSSDREDLVCIVNLLSNYMHEIVNDVRWKILTAKLLRVIMAHISSFGQASIVMPIVGAFLETKRSVYVVGLVKSGIFAALRSYIEYAYTEQTMDSRCANVDLKQCIDCIGIVLQTAASFGEEEQRFVYTQFFADFFCQSGRRITSDFVLPLLATQWKLPLLEAFASVVDSKNVEVNVYTALSVLECIRTLQIDDMSLLMSYQKPVSTLLCTSLPSLFEIYNYKFENFESLYAQLPPLQSATEVEEPMMDTLIFLLNDNSVVSYLTECIKMASEEQLCPDYCFVLVKLFYKISTYGKDRPSSLGKDSVADSDISESDDCTTPTNSSCMKLVESLAKNISVVPFFWQQVRQCARDGLDGRLFLIDAQKREDSLIAVGSACALLSKILSTYFDSEFFSPRDSTNEMKPALVVDDLVPIVRSLCQMAELLIDDACSASYGFAGISELEYAVRPVCLQRAAQWDDIFMLISDVLWHLKQRDDRLHFCQPADWIRNCKFDLSGFLNESPVAKDGRIYASAMRRAAKTFALRGSADTNYFNAARCHTILNQIPFITSFEERLGILHFLIRRDRRRLGVDNFFPGALQIQIRRSHVFHDAYFQLKNLPIDVFKGPIRVLMYNSACAPEAGVDGGGIFREFINEVIKQAFDPDYGFFVSSSEGHEFYPNPICSALFQDFEEYMLFIGRLVGKMLYEGMLMEPRFAMFYLAALLYCNSKSIDFNYLSSYSRTVYRSLEMLNNYEGDVQDLDLDFSVVSQICGSQQVSELIPGGKDVKVINENKQEFVQKMAEFYLTKQIAPHLFAFRRGLTDIIDFDWISMFSPAELQVVLSGYEQLIDVEEWQSCTLYQHASESHPVVLSFWRVVEEMTEQERRSLLKFVTSCSRLPLLGFAGLRPLFTIQVLPNVTDRLPTSATCMNLLKLPYITNALILKEKLLFSIQSGSGFELS</sequence>
<dbReference type="GO" id="GO:0061630">
    <property type="term" value="F:ubiquitin protein ligase activity"/>
    <property type="evidence" value="ECO:0007669"/>
    <property type="project" value="UniProtKB-EC"/>
</dbReference>
<dbReference type="GO" id="GO:0000209">
    <property type="term" value="P:protein polyubiquitination"/>
    <property type="evidence" value="ECO:0007669"/>
    <property type="project" value="InterPro"/>
</dbReference>
<dbReference type="InterPro" id="IPR044611">
    <property type="entry name" value="E3A/B/C-like"/>
</dbReference>
<evidence type="ECO:0000256" key="6">
    <source>
        <dbReference type="PROSITE-ProRule" id="PRU00104"/>
    </source>
</evidence>
<dbReference type="WBParaSite" id="TMUE_0000000698.1">
    <property type="protein sequence ID" value="TMUE_0000000698.1"/>
    <property type="gene ID" value="WBGene00296623"/>
</dbReference>
<evidence type="ECO:0000256" key="4">
    <source>
        <dbReference type="ARBA" id="ARBA00022679"/>
    </source>
</evidence>
<evidence type="ECO:0000256" key="1">
    <source>
        <dbReference type="ARBA" id="ARBA00000885"/>
    </source>
</evidence>
<dbReference type="Gene3D" id="3.30.2410.10">
    <property type="entry name" value="Hect, E3 ligase catalytic domain"/>
    <property type="match status" value="1"/>
</dbReference>
<dbReference type="WBParaSite" id="TMUE_0000000698.3">
    <property type="protein sequence ID" value="TMUE_0000000698.3"/>
    <property type="gene ID" value="WBGene00296623"/>
</dbReference>
<keyword evidence="5 6" id="KW-0833">Ubl conjugation pathway</keyword>